<accession>A0AAV4GHA1</accession>
<keyword evidence="2" id="KW-1185">Reference proteome</keyword>
<evidence type="ECO:0000313" key="1">
    <source>
        <dbReference type="EMBL" id="GFR85133.1"/>
    </source>
</evidence>
<sequence>MKIFVTSTHDGVTGLQYGGLDVLSTRSSSPNVNKFVPKYLYDLSLPILAPPITFHTPVSETLGQQLGLADTVFVKAAWTLPDNHPRDTGRFTLTPETWSSLRKLECPVTSGHWSVVCPAFLI</sequence>
<comment type="caution">
    <text evidence="1">The sequence shown here is derived from an EMBL/GenBank/DDBJ whole genome shotgun (WGS) entry which is preliminary data.</text>
</comment>
<name>A0AAV4GHA1_9GAST</name>
<protein>
    <submittedName>
        <fullName evidence="1">Uncharacterized protein</fullName>
    </submittedName>
</protein>
<dbReference type="Proteomes" id="UP000762676">
    <property type="component" value="Unassembled WGS sequence"/>
</dbReference>
<dbReference type="EMBL" id="BMAT01008446">
    <property type="protein sequence ID" value="GFR85133.1"/>
    <property type="molecule type" value="Genomic_DNA"/>
</dbReference>
<gene>
    <name evidence="1" type="ORF">ElyMa_004166100</name>
</gene>
<proteinExistence type="predicted"/>
<dbReference type="AlphaFoldDB" id="A0AAV4GHA1"/>
<reference evidence="1 2" key="1">
    <citation type="journal article" date="2021" name="Elife">
        <title>Chloroplast acquisition without the gene transfer in kleptoplastic sea slugs, Plakobranchus ocellatus.</title>
        <authorList>
            <person name="Maeda T."/>
            <person name="Takahashi S."/>
            <person name="Yoshida T."/>
            <person name="Shimamura S."/>
            <person name="Takaki Y."/>
            <person name="Nagai Y."/>
            <person name="Toyoda A."/>
            <person name="Suzuki Y."/>
            <person name="Arimoto A."/>
            <person name="Ishii H."/>
            <person name="Satoh N."/>
            <person name="Nishiyama T."/>
            <person name="Hasebe M."/>
            <person name="Maruyama T."/>
            <person name="Minagawa J."/>
            <person name="Obokata J."/>
            <person name="Shigenobu S."/>
        </authorList>
    </citation>
    <scope>NUCLEOTIDE SEQUENCE [LARGE SCALE GENOMIC DNA]</scope>
</reference>
<evidence type="ECO:0000313" key="2">
    <source>
        <dbReference type="Proteomes" id="UP000762676"/>
    </source>
</evidence>
<organism evidence="1 2">
    <name type="scientific">Elysia marginata</name>
    <dbReference type="NCBI Taxonomy" id="1093978"/>
    <lineage>
        <taxon>Eukaryota</taxon>
        <taxon>Metazoa</taxon>
        <taxon>Spiralia</taxon>
        <taxon>Lophotrochozoa</taxon>
        <taxon>Mollusca</taxon>
        <taxon>Gastropoda</taxon>
        <taxon>Heterobranchia</taxon>
        <taxon>Euthyneura</taxon>
        <taxon>Panpulmonata</taxon>
        <taxon>Sacoglossa</taxon>
        <taxon>Placobranchoidea</taxon>
        <taxon>Plakobranchidae</taxon>
        <taxon>Elysia</taxon>
    </lineage>
</organism>